<dbReference type="PANTHER" id="PTHR45727:SF2">
    <property type="entry name" value="NPC INTRACELLULAR CHOLESTEROL TRANSPORTER 1"/>
    <property type="match status" value="1"/>
</dbReference>
<feature type="domain" description="Niemann-Pick C1 N-terminal" evidence="1">
    <location>
        <begin position="33"/>
        <end position="201"/>
    </location>
</feature>
<evidence type="ECO:0000313" key="3">
    <source>
        <dbReference type="Proteomes" id="UP000499080"/>
    </source>
</evidence>
<dbReference type="InterPro" id="IPR032190">
    <property type="entry name" value="NPC1_N"/>
</dbReference>
<proteinExistence type="predicted"/>
<reference evidence="2 3" key="1">
    <citation type="journal article" date="2019" name="Sci. Rep.">
        <title>Orb-weaving spider Araneus ventricosus genome elucidates the spidroin gene catalogue.</title>
        <authorList>
            <person name="Kono N."/>
            <person name="Nakamura H."/>
            <person name="Ohtoshi R."/>
            <person name="Moran D.A.P."/>
            <person name="Shinohara A."/>
            <person name="Yoshida Y."/>
            <person name="Fujiwara M."/>
            <person name="Mori M."/>
            <person name="Tomita M."/>
            <person name="Arakawa K."/>
        </authorList>
    </citation>
    <scope>NUCLEOTIDE SEQUENCE [LARGE SCALE GENOMIC DNA]</scope>
</reference>
<accession>A0A4Y2SPD1</accession>
<dbReference type="AlphaFoldDB" id="A0A4Y2SPD1"/>
<keyword evidence="3" id="KW-1185">Reference proteome</keyword>
<dbReference type="Pfam" id="PF16414">
    <property type="entry name" value="NPC1_N"/>
    <property type="match status" value="1"/>
</dbReference>
<dbReference type="PANTHER" id="PTHR45727">
    <property type="entry name" value="NPC INTRACELLULAR CHOLESTEROL TRANSPORTER 1"/>
    <property type="match status" value="1"/>
</dbReference>
<evidence type="ECO:0000313" key="2">
    <source>
        <dbReference type="EMBL" id="GBN89721.1"/>
    </source>
</evidence>
<dbReference type="GO" id="GO:0032934">
    <property type="term" value="F:sterol binding"/>
    <property type="evidence" value="ECO:0007669"/>
    <property type="project" value="TreeGrafter"/>
</dbReference>
<dbReference type="EMBL" id="BGPR01022934">
    <property type="protein sequence ID" value="GBN89721.1"/>
    <property type="molecule type" value="Genomic_DNA"/>
</dbReference>
<dbReference type="OrthoDB" id="6510177at2759"/>
<dbReference type="Proteomes" id="UP000499080">
    <property type="component" value="Unassembled WGS sequence"/>
</dbReference>
<organism evidence="2 3">
    <name type="scientific">Araneus ventricosus</name>
    <name type="common">Orbweaver spider</name>
    <name type="synonym">Epeira ventricosa</name>
    <dbReference type="NCBI Taxonomy" id="182803"/>
    <lineage>
        <taxon>Eukaryota</taxon>
        <taxon>Metazoa</taxon>
        <taxon>Ecdysozoa</taxon>
        <taxon>Arthropoda</taxon>
        <taxon>Chelicerata</taxon>
        <taxon>Arachnida</taxon>
        <taxon>Araneae</taxon>
        <taxon>Araneomorphae</taxon>
        <taxon>Entelegynae</taxon>
        <taxon>Araneoidea</taxon>
        <taxon>Araneidae</taxon>
        <taxon>Araneus</taxon>
    </lineage>
</organism>
<evidence type="ECO:0000259" key="1">
    <source>
        <dbReference type="Pfam" id="PF16414"/>
    </source>
</evidence>
<dbReference type="GO" id="GO:0015918">
    <property type="term" value="P:sterol transport"/>
    <property type="evidence" value="ECO:0007669"/>
    <property type="project" value="TreeGrafter"/>
</dbReference>
<name>A0A4Y2SPD1_ARAVE</name>
<dbReference type="GO" id="GO:0016020">
    <property type="term" value="C:membrane"/>
    <property type="evidence" value="ECO:0007669"/>
    <property type="project" value="TreeGrafter"/>
</dbReference>
<protein>
    <submittedName>
        <fullName evidence="2">NPC1-like intracellular cholesterol transporter 1</fullName>
    </submittedName>
</protein>
<comment type="caution">
    <text evidence="2">The sequence shown here is derived from an EMBL/GenBank/DDBJ whole genome shotgun (WGS) entry which is preliminary data.</text>
</comment>
<gene>
    <name evidence="2" type="primary">NPC1L1</name>
    <name evidence="2" type="ORF">AVEN_61776_1</name>
</gene>
<sequence length="302" mass="34054">MYELSKSRKYVPQIYRGPPKPLQKDVFINGNITALQLLQKACPEFAYGDDPHVCCSTSQLIATQEHFDMLDALGFSRCPSCFHNFRQLICFLACSPWQSRFMNVTSSELLDVEDSTEEVVVVTELHLSELYAYTFYESCKGLQGLIPGTLILDFVCGVWGSAQCSPERWLEYMGSTVAEGARAPFKTRYILHVEDKVEVNGQLVFPMKAPHFKKLRTNAGLSKRFLSKTIGERFMVKEESAASVGTRPWTPEGRSLTFHCLYALAGYNGMAFTPWVTLPVEKFQTYIAHSTQGHYPLPDEAA</sequence>